<name>A0ABT1V3B9_9ACTN</name>
<organism evidence="2 3">
    <name type="scientific">Streptomyces rugosispiralis</name>
    <dbReference type="NCBI Taxonomy" id="2967341"/>
    <lineage>
        <taxon>Bacteria</taxon>
        <taxon>Bacillati</taxon>
        <taxon>Actinomycetota</taxon>
        <taxon>Actinomycetes</taxon>
        <taxon>Kitasatosporales</taxon>
        <taxon>Streptomycetaceae</taxon>
        <taxon>Streptomyces</taxon>
    </lineage>
</organism>
<proteinExistence type="predicted"/>
<dbReference type="RefSeq" id="WP_256652278.1">
    <property type="nucleotide sequence ID" value="NZ_JANIAA010000017.1"/>
</dbReference>
<evidence type="ECO:0000313" key="3">
    <source>
        <dbReference type="Proteomes" id="UP001204746"/>
    </source>
</evidence>
<gene>
    <name evidence="2" type="ORF">NP777_24160</name>
</gene>
<evidence type="ECO:0000256" key="1">
    <source>
        <dbReference type="SAM" id="MobiDB-lite"/>
    </source>
</evidence>
<accession>A0ABT1V3B9</accession>
<evidence type="ECO:0000313" key="2">
    <source>
        <dbReference type="EMBL" id="MCQ8191309.1"/>
    </source>
</evidence>
<comment type="caution">
    <text evidence="2">The sequence shown here is derived from an EMBL/GenBank/DDBJ whole genome shotgun (WGS) entry which is preliminary data.</text>
</comment>
<dbReference type="Proteomes" id="UP001204746">
    <property type="component" value="Unassembled WGS sequence"/>
</dbReference>
<keyword evidence="3" id="KW-1185">Reference proteome</keyword>
<feature type="region of interest" description="Disordered" evidence="1">
    <location>
        <begin position="1"/>
        <end position="57"/>
    </location>
</feature>
<reference evidence="2 3" key="1">
    <citation type="submission" date="2022-07" db="EMBL/GenBank/DDBJ databases">
        <authorList>
            <person name="Phongsopitanun W."/>
            <person name="Tanasupawat S."/>
        </authorList>
    </citation>
    <scope>NUCLEOTIDE SEQUENCE [LARGE SCALE GENOMIC DNA]</scope>
    <source>
        <strain evidence="2 3">RCU-064</strain>
    </source>
</reference>
<sequence length="69" mass="7047">MTSGDGERLQVPSGPRFTRLPNAADAARVPDSESDGMSDAKPVTTGRALPVAGPEGLAVGGPCCLPVRW</sequence>
<protein>
    <submittedName>
        <fullName evidence="2">Uncharacterized protein</fullName>
    </submittedName>
</protein>
<dbReference type="EMBL" id="JANIAA010000017">
    <property type="protein sequence ID" value="MCQ8191309.1"/>
    <property type="molecule type" value="Genomic_DNA"/>
</dbReference>